<feature type="compositionally biased region" description="Polar residues" evidence="1">
    <location>
        <begin position="29"/>
        <end position="46"/>
    </location>
</feature>
<accession>A0A8W8MGM6</accession>
<feature type="region of interest" description="Disordered" evidence="1">
    <location>
        <begin position="23"/>
        <end position="108"/>
    </location>
</feature>
<feature type="compositionally biased region" description="Polar residues" evidence="1">
    <location>
        <begin position="81"/>
        <end position="97"/>
    </location>
</feature>
<sequence>MLKKEELGETHAGLAKILLDRFSTDSETESSSAQGAPYPQQASTPVTKFRKHHLRPPNVSEISSAVSENTDTDAGPAVLRTSIQPSPQPTTSKQESPGPSHKRRKLYADEASSFVNPFECRQLHGGVVWGCPPCRK</sequence>
<reference evidence="2" key="1">
    <citation type="submission" date="2022-08" db="UniProtKB">
        <authorList>
            <consortium name="EnsemblMetazoa"/>
        </authorList>
    </citation>
    <scope>IDENTIFICATION</scope>
    <source>
        <strain evidence="2">05x7-T-G4-1.051#20</strain>
    </source>
</reference>
<evidence type="ECO:0000313" key="2">
    <source>
        <dbReference type="EnsemblMetazoa" id="G32983.1:cds"/>
    </source>
</evidence>
<dbReference type="Proteomes" id="UP000005408">
    <property type="component" value="Unassembled WGS sequence"/>
</dbReference>
<feature type="compositionally biased region" description="Polar residues" evidence="1">
    <location>
        <begin position="60"/>
        <end position="69"/>
    </location>
</feature>
<name>A0A8W8MGM6_MAGGI</name>
<evidence type="ECO:0000256" key="1">
    <source>
        <dbReference type="SAM" id="MobiDB-lite"/>
    </source>
</evidence>
<evidence type="ECO:0000313" key="3">
    <source>
        <dbReference type="Proteomes" id="UP000005408"/>
    </source>
</evidence>
<organism evidence="2 3">
    <name type="scientific">Magallana gigas</name>
    <name type="common">Pacific oyster</name>
    <name type="synonym">Crassostrea gigas</name>
    <dbReference type="NCBI Taxonomy" id="29159"/>
    <lineage>
        <taxon>Eukaryota</taxon>
        <taxon>Metazoa</taxon>
        <taxon>Spiralia</taxon>
        <taxon>Lophotrochozoa</taxon>
        <taxon>Mollusca</taxon>
        <taxon>Bivalvia</taxon>
        <taxon>Autobranchia</taxon>
        <taxon>Pteriomorphia</taxon>
        <taxon>Ostreida</taxon>
        <taxon>Ostreoidea</taxon>
        <taxon>Ostreidae</taxon>
        <taxon>Magallana</taxon>
    </lineage>
</organism>
<dbReference type="EnsemblMetazoa" id="G32983.1">
    <property type="protein sequence ID" value="G32983.1:cds"/>
    <property type="gene ID" value="G32983"/>
</dbReference>
<dbReference type="AlphaFoldDB" id="A0A8W8MGM6"/>
<protein>
    <submittedName>
        <fullName evidence="2">Uncharacterized protein</fullName>
    </submittedName>
</protein>
<proteinExistence type="predicted"/>
<keyword evidence="3" id="KW-1185">Reference proteome</keyword>